<gene>
    <name evidence="1" type="ORF">SAMN04488494_1692</name>
</gene>
<dbReference type="RefSeq" id="WP_170857836.1">
    <property type="nucleotide sequence ID" value="NZ_FOLF01000001.1"/>
</dbReference>
<dbReference type="Proteomes" id="UP000184280">
    <property type="component" value="Unassembled WGS sequence"/>
</dbReference>
<reference evidence="1 2" key="1">
    <citation type="submission" date="2016-11" db="EMBL/GenBank/DDBJ databases">
        <authorList>
            <person name="Jaros S."/>
            <person name="Januszkiewicz K."/>
            <person name="Wedrychowicz H."/>
        </authorList>
    </citation>
    <scope>NUCLEOTIDE SEQUENCE [LARGE SCALE GENOMIC DNA]</scope>
    <source>
        <strain evidence="1 2">BPI-34</strain>
    </source>
</reference>
<name>A0A1M7HV50_XYLRU</name>
<protein>
    <submittedName>
        <fullName evidence="1">Uncharacterized protein</fullName>
    </submittedName>
</protein>
<sequence length="50" mass="6127">MEPLNNKLTNKQRAAERYTQEQMRLLLSLRDMVKNEVRKEVARQMEMYNK</sequence>
<accession>A0A1M7HV50</accession>
<dbReference type="AlphaFoldDB" id="A0A1M7HV50"/>
<proteinExistence type="predicted"/>
<evidence type="ECO:0000313" key="2">
    <source>
        <dbReference type="Proteomes" id="UP000184280"/>
    </source>
</evidence>
<dbReference type="EMBL" id="FRCJ01000003">
    <property type="protein sequence ID" value="SHM32441.1"/>
    <property type="molecule type" value="Genomic_DNA"/>
</dbReference>
<organism evidence="1 2">
    <name type="scientific">Xylanibacter ruminicola</name>
    <name type="common">Prevotella ruminicola</name>
    <dbReference type="NCBI Taxonomy" id="839"/>
    <lineage>
        <taxon>Bacteria</taxon>
        <taxon>Pseudomonadati</taxon>
        <taxon>Bacteroidota</taxon>
        <taxon>Bacteroidia</taxon>
        <taxon>Bacteroidales</taxon>
        <taxon>Prevotellaceae</taxon>
        <taxon>Xylanibacter</taxon>
    </lineage>
</organism>
<evidence type="ECO:0000313" key="1">
    <source>
        <dbReference type="EMBL" id="SHM32441.1"/>
    </source>
</evidence>